<dbReference type="PANTHER" id="PTHR24020:SF20">
    <property type="entry name" value="PH DOMAIN-CONTAINING PROTEIN"/>
    <property type="match status" value="1"/>
</dbReference>
<gene>
    <name evidence="3" type="ORF">P5673_004604</name>
</gene>
<dbReference type="SUPFAM" id="SSF82895">
    <property type="entry name" value="TSP-1 type 1 repeat"/>
    <property type="match status" value="3"/>
</dbReference>
<dbReference type="PROSITE" id="PS50234">
    <property type="entry name" value="VWFA"/>
    <property type="match status" value="2"/>
</dbReference>
<dbReference type="EMBL" id="JARQWQ010000007">
    <property type="protein sequence ID" value="KAK2570892.1"/>
    <property type="molecule type" value="Genomic_DNA"/>
</dbReference>
<keyword evidence="1" id="KW-1015">Disulfide bond</keyword>
<dbReference type="CDD" id="cd01450">
    <property type="entry name" value="vWFA_subfamily_ECM"/>
    <property type="match status" value="2"/>
</dbReference>
<protein>
    <submittedName>
        <fullName evidence="3">Mucin-like protein</fullName>
    </submittedName>
</protein>
<dbReference type="Gene3D" id="3.40.50.410">
    <property type="entry name" value="von Willebrand factor, type A domain"/>
    <property type="match status" value="3"/>
</dbReference>
<accession>A0AAD9R0J9</accession>
<dbReference type="FunFam" id="2.20.100.10:FF:000001">
    <property type="entry name" value="semaphorin-5A isoform X1"/>
    <property type="match status" value="3"/>
</dbReference>
<dbReference type="PROSITE" id="PS50092">
    <property type="entry name" value="TSP1"/>
    <property type="match status" value="3"/>
</dbReference>
<dbReference type="InterPro" id="IPR000884">
    <property type="entry name" value="TSP1_rpt"/>
</dbReference>
<dbReference type="SMART" id="SM00209">
    <property type="entry name" value="TSP1"/>
    <property type="match status" value="3"/>
</dbReference>
<sequence length="770" mass="85827">MHSIDLRLKALRTLDKADIMPTFTLVLLASICGVVLAESDNPCVRGIDLGFIVDRSRSVRTHNYITMKRALATFIDKFNVTPETTHVSMIFYAKEATLLFNLTDVQFQSNKAIKKKINSLSDRLYGGTRTDLALMKAHDHMFQRVHDRPKRPNVLLVFTDGNTAAESAPYSETVPPLEDKGVNIIAIGIGSNIDKKELEKIAGERGTVVRVPNFELLSDELNGMLKKVCTINGGYTLWSTWSGCSASCGKGFHTRFRNCTNPEPEGGGKNCDGIGPAKETEQCDLPKCEKSINGKYTRWTTWTKCSKTCGGGVRERYRSCTNPAPFGKGKNCNRFGKPRAVEKCNTKKCPKAPAPCSEGIDLGIIIDHSKSIGKTNIRRFYGQFLPAFLKRMKLSKKKTRIGIMKYSKDPSFLTKFKGKLSWSYKATAALLKKYEPKLSLHTRTDKAFKAAHKELFTKKGGDRRGRQNVLVTFTDGRVYPRRFVHAMLKEIPILRSKKACHIVAVGYGASRKINMTQLQEIAGDNAIKVNNPRRIKKLIRPIQKSVCAVDGGYDEWSMWSLCSATCGTGVKVRSRVCNSPPPRKGGKGCKRLGPATETVQCFEGKCPKYASLSVGIPNYVVVKTFLAQFVHYFPPTTRFSLITFAKYPEVRCKFSDVQCQTAEATHYLIADIPDKLKWGTRTDRALIAANDMVFTPEGGDRPDAGNLVMVEGKNAKMLAFGVGPSIREEDLNEIAGEKKWFYVEHFSQMKERIPDILNAACKDKMPGPLD</sequence>
<dbReference type="Proteomes" id="UP001249851">
    <property type="component" value="Unassembled WGS sequence"/>
</dbReference>
<dbReference type="Pfam" id="PF00092">
    <property type="entry name" value="VWA"/>
    <property type="match status" value="3"/>
</dbReference>
<reference evidence="3" key="1">
    <citation type="journal article" date="2023" name="G3 (Bethesda)">
        <title>Whole genome assembly and annotation of the endangered Caribbean coral Acropora cervicornis.</title>
        <authorList>
            <person name="Selwyn J.D."/>
            <person name="Vollmer S.V."/>
        </authorList>
    </citation>
    <scope>NUCLEOTIDE SEQUENCE</scope>
    <source>
        <strain evidence="3">K2</strain>
    </source>
</reference>
<organism evidence="3 4">
    <name type="scientific">Acropora cervicornis</name>
    <name type="common">Staghorn coral</name>
    <dbReference type="NCBI Taxonomy" id="6130"/>
    <lineage>
        <taxon>Eukaryota</taxon>
        <taxon>Metazoa</taxon>
        <taxon>Cnidaria</taxon>
        <taxon>Anthozoa</taxon>
        <taxon>Hexacorallia</taxon>
        <taxon>Scleractinia</taxon>
        <taxon>Astrocoeniina</taxon>
        <taxon>Acroporidae</taxon>
        <taxon>Acropora</taxon>
    </lineage>
</organism>
<dbReference type="PRINTS" id="PR00453">
    <property type="entry name" value="VWFADOMAIN"/>
</dbReference>
<keyword evidence="4" id="KW-1185">Reference proteome</keyword>
<dbReference type="InterPro" id="IPR036383">
    <property type="entry name" value="TSP1_rpt_sf"/>
</dbReference>
<evidence type="ECO:0000313" key="3">
    <source>
        <dbReference type="EMBL" id="KAK2570892.1"/>
    </source>
</evidence>
<comment type="caution">
    <text evidence="3">The sequence shown here is derived from an EMBL/GenBank/DDBJ whole genome shotgun (WGS) entry which is preliminary data.</text>
</comment>
<dbReference type="InterPro" id="IPR050525">
    <property type="entry name" value="ECM_Assembly_Org"/>
</dbReference>
<feature type="domain" description="VWFA" evidence="2">
    <location>
        <begin position="48"/>
        <end position="228"/>
    </location>
</feature>
<dbReference type="Gene3D" id="2.20.100.10">
    <property type="entry name" value="Thrombospondin type-1 (TSP1) repeat"/>
    <property type="match status" value="3"/>
</dbReference>
<dbReference type="SMART" id="SM00327">
    <property type="entry name" value="VWA"/>
    <property type="match status" value="3"/>
</dbReference>
<feature type="domain" description="VWFA" evidence="2">
    <location>
        <begin position="361"/>
        <end position="546"/>
    </location>
</feature>
<dbReference type="Pfam" id="PF00090">
    <property type="entry name" value="TSP_1"/>
    <property type="match status" value="3"/>
</dbReference>
<dbReference type="InterPro" id="IPR002035">
    <property type="entry name" value="VWF_A"/>
</dbReference>
<proteinExistence type="predicted"/>
<evidence type="ECO:0000256" key="1">
    <source>
        <dbReference type="ARBA" id="ARBA00023157"/>
    </source>
</evidence>
<evidence type="ECO:0000259" key="2">
    <source>
        <dbReference type="PROSITE" id="PS50234"/>
    </source>
</evidence>
<reference evidence="3" key="2">
    <citation type="journal article" date="2023" name="Science">
        <title>Genomic signatures of disease resistance in endangered staghorn corals.</title>
        <authorList>
            <person name="Vollmer S.V."/>
            <person name="Selwyn J.D."/>
            <person name="Despard B.A."/>
            <person name="Roesel C.L."/>
        </authorList>
    </citation>
    <scope>NUCLEOTIDE SEQUENCE</scope>
    <source>
        <strain evidence="3">K2</strain>
    </source>
</reference>
<dbReference type="InterPro" id="IPR036465">
    <property type="entry name" value="vWFA_dom_sf"/>
</dbReference>
<dbReference type="SUPFAM" id="SSF53300">
    <property type="entry name" value="vWA-like"/>
    <property type="match status" value="3"/>
</dbReference>
<dbReference type="PANTHER" id="PTHR24020">
    <property type="entry name" value="COLLAGEN ALPHA"/>
    <property type="match status" value="1"/>
</dbReference>
<dbReference type="AlphaFoldDB" id="A0AAD9R0J9"/>
<evidence type="ECO:0000313" key="4">
    <source>
        <dbReference type="Proteomes" id="UP001249851"/>
    </source>
</evidence>
<name>A0AAD9R0J9_ACRCE</name>